<dbReference type="Gene3D" id="1.20.120.1370">
    <property type="entry name" value="Regulator of RNA polymerase sigma(70) subunit, domain 4"/>
    <property type="match status" value="1"/>
</dbReference>
<dbReference type="InterPro" id="IPR038309">
    <property type="entry name" value="Rsd/AlgQ_sf"/>
</dbReference>
<sequence>MSAAIKFHPERRQHIQCLITELQQQRQELWSLYCQIGRLKPFDDHAALKPILKQFAEIIVDYVSLGHFGIYDRLLAGCERRARLLTDAQNIYPEFSKTTDAVITFNDRYDQGKRKFTVDKLEADLSKLGESLAYRMEIEDRLCGMLLS</sequence>
<gene>
    <name evidence="4" type="ORF">Q9L42_006225</name>
</gene>
<evidence type="ECO:0000256" key="1">
    <source>
        <dbReference type="ARBA" id="ARBA00023015"/>
    </source>
</evidence>
<dbReference type="RefSeq" id="WP_305909287.1">
    <property type="nucleotide sequence ID" value="NZ_CP157743.1"/>
</dbReference>
<protein>
    <submittedName>
        <fullName evidence="4">Rsd/AlgQ family anti-sigma factor</fullName>
    </submittedName>
</protein>
<organism evidence="4 5">
    <name type="scientific">Methylomarinum roseum</name>
    <dbReference type="NCBI Taxonomy" id="3067653"/>
    <lineage>
        <taxon>Bacteria</taxon>
        <taxon>Pseudomonadati</taxon>
        <taxon>Pseudomonadota</taxon>
        <taxon>Gammaproteobacteria</taxon>
        <taxon>Methylococcales</taxon>
        <taxon>Methylococcaceae</taxon>
        <taxon>Methylomarinum</taxon>
    </lineage>
</organism>
<keyword evidence="2 3" id="KW-0804">Transcription</keyword>
<reference evidence="4 5" key="1">
    <citation type="journal article" date="2024" name="Microbiology">
        <title>Methylomarinum rosea sp. nov., a novel halophilic methanotrophic bacterium from the hypersaline Lake Elton.</title>
        <authorList>
            <person name="Suleimanov R.Z."/>
            <person name="Oshkin I.Y."/>
            <person name="Danilova O.V."/>
            <person name="Suzina N.E."/>
            <person name="Dedysh S.N."/>
        </authorList>
    </citation>
    <scope>NUCLEOTIDE SEQUENCE [LARGE SCALE GENOMIC DNA]</scope>
    <source>
        <strain evidence="4 5">Ch1-1</strain>
    </source>
</reference>
<dbReference type="Pfam" id="PF04353">
    <property type="entry name" value="Rsd_AlgQ"/>
    <property type="match status" value="1"/>
</dbReference>
<accession>A0AAU7NXK0</accession>
<evidence type="ECO:0000256" key="3">
    <source>
        <dbReference type="RuleBase" id="RU004409"/>
    </source>
</evidence>
<dbReference type="Proteomes" id="UP001225378">
    <property type="component" value="Chromosome"/>
</dbReference>
<evidence type="ECO:0000313" key="4">
    <source>
        <dbReference type="EMBL" id="XBS21717.1"/>
    </source>
</evidence>
<proteinExistence type="inferred from homology"/>
<evidence type="ECO:0000256" key="2">
    <source>
        <dbReference type="ARBA" id="ARBA00023163"/>
    </source>
</evidence>
<dbReference type="InterPro" id="IPR007448">
    <property type="entry name" value="Sigma70_reg_Rsd_AlgQ"/>
</dbReference>
<dbReference type="EMBL" id="CP157743">
    <property type="protein sequence ID" value="XBS21717.1"/>
    <property type="molecule type" value="Genomic_DNA"/>
</dbReference>
<keyword evidence="1 3" id="KW-0805">Transcription regulation</keyword>
<keyword evidence="5" id="KW-1185">Reference proteome</keyword>
<dbReference type="AlphaFoldDB" id="A0AAU7NXK0"/>
<dbReference type="KEGG" id="mech:Q9L42_006225"/>
<comment type="similarity">
    <text evidence="3">Belongs to the Rsd/AlgQ family.</text>
</comment>
<evidence type="ECO:0000313" key="5">
    <source>
        <dbReference type="Proteomes" id="UP001225378"/>
    </source>
</evidence>
<dbReference type="GO" id="GO:0006355">
    <property type="term" value="P:regulation of DNA-templated transcription"/>
    <property type="evidence" value="ECO:0007669"/>
    <property type="project" value="InterPro"/>
</dbReference>
<name>A0AAU7NXK0_9GAMM</name>